<dbReference type="GO" id="GO:0004803">
    <property type="term" value="F:transposase activity"/>
    <property type="evidence" value="ECO:0007669"/>
    <property type="project" value="InterPro"/>
</dbReference>
<name>A0A4U0Z121_9RHOB</name>
<dbReference type="SUPFAM" id="SSF143422">
    <property type="entry name" value="Transposase IS200-like"/>
    <property type="match status" value="1"/>
</dbReference>
<comment type="caution">
    <text evidence="2">The sequence shown here is derived from an EMBL/GenBank/DDBJ whole genome shotgun (WGS) entry which is preliminary data.</text>
</comment>
<dbReference type="InterPro" id="IPR036515">
    <property type="entry name" value="Transposase_17_sf"/>
</dbReference>
<dbReference type="GO" id="GO:0006313">
    <property type="term" value="P:DNA transposition"/>
    <property type="evidence" value="ECO:0007669"/>
    <property type="project" value="InterPro"/>
</dbReference>
<reference evidence="2 3" key="1">
    <citation type="submission" date="2019-04" db="EMBL/GenBank/DDBJ databases">
        <title>Crypto-aerobic microbial life in anoxic (sulfidic) marine sediments.</title>
        <authorList>
            <person name="Bhattacharya S."/>
            <person name="Roy C."/>
            <person name="Mondal N."/>
            <person name="Sarkar J."/>
            <person name="Mandal S."/>
            <person name="Rameez M.J."/>
            <person name="Ghosh W."/>
        </authorList>
    </citation>
    <scope>NUCLEOTIDE SEQUENCE [LARGE SCALE GENOMIC DNA]</scope>
    <source>
        <strain evidence="2 3">SBBC</strain>
    </source>
</reference>
<dbReference type="PANTHER" id="PTHR36966">
    <property type="entry name" value="REP-ASSOCIATED TYROSINE TRANSPOSASE"/>
    <property type="match status" value="1"/>
</dbReference>
<dbReference type="InterPro" id="IPR052715">
    <property type="entry name" value="RAYT_transposase"/>
</dbReference>
<dbReference type="NCBIfam" id="NF047646">
    <property type="entry name" value="REP_Tyr_transpos"/>
    <property type="match status" value="1"/>
</dbReference>
<accession>A0A4U0Z121</accession>
<dbReference type="GO" id="GO:0043565">
    <property type="term" value="F:sequence-specific DNA binding"/>
    <property type="evidence" value="ECO:0007669"/>
    <property type="project" value="TreeGrafter"/>
</dbReference>
<dbReference type="Gene3D" id="3.30.70.1290">
    <property type="entry name" value="Transposase IS200-like"/>
    <property type="match status" value="1"/>
</dbReference>
<feature type="domain" description="Transposase IS200-like" evidence="1">
    <location>
        <begin position="9"/>
        <end position="131"/>
    </location>
</feature>
<protein>
    <submittedName>
        <fullName evidence="2">Transposase</fullName>
    </submittedName>
</protein>
<organism evidence="2 3">
    <name type="scientific">Cereibacter changlensis</name>
    <dbReference type="NCBI Taxonomy" id="402884"/>
    <lineage>
        <taxon>Bacteria</taxon>
        <taxon>Pseudomonadati</taxon>
        <taxon>Pseudomonadota</taxon>
        <taxon>Alphaproteobacteria</taxon>
        <taxon>Rhodobacterales</taxon>
        <taxon>Paracoccaceae</taxon>
        <taxon>Cereibacter</taxon>
    </lineage>
</organism>
<proteinExistence type="predicted"/>
<dbReference type="InterPro" id="IPR002686">
    <property type="entry name" value="Transposase_17"/>
</dbReference>
<dbReference type="Proteomes" id="UP000306340">
    <property type="component" value="Unassembled WGS sequence"/>
</dbReference>
<evidence type="ECO:0000259" key="1">
    <source>
        <dbReference type="SMART" id="SM01321"/>
    </source>
</evidence>
<dbReference type="PANTHER" id="PTHR36966:SF1">
    <property type="entry name" value="REP-ASSOCIATED TYROSINE TRANSPOSASE"/>
    <property type="match status" value="1"/>
</dbReference>
<evidence type="ECO:0000313" key="2">
    <source>
        <dbReference type="EMBL" id="TKA97895.1"/>
    </source>
</evidence>
<dbReference type="SMART" id="SM01321">
    <property type="entry name" value="Y1_Tnp"/>
    <property type="match status" value="1"/>
</dbReference>
<dbReference type="RefSeq" id="WP_136791378.1">
    <property type="nucleotide sequence ID" value="NZ_SWAU01000019.1"/>
</dbReference>
<dbReference type="AlphaFoldDB" id="A0A4U0Z121"/>
<evidence type="ECO:0000313" key="3">
    <source>
        <dbReference type="Proteomes" id="UP000306340"/>
    </source>
</evidence>
<dbReference type="EMBL" id="SWAU01000019">
    <property type="protein sequence ID" value="TKA97895.1"/>
    <property type="molecule type" value="Genomic_DNA"/>
</dbReference>
<gene>
    <name evidence="2" type="ORF">FAZ78_03780</name>
</gene>
<sequence length="154" mass="18030">MSQYLRPKRPGATVFFTVGLAQRGSDMLVQEIAALREALRATRAKRPFAIDAWVVLPDHMHCVWTLPAGDCEYGLRMSVIKARFSRALPPGPRRASHERRREHGIWQRRFWEHHIRDDEDFAAHIRYCWINPVKHGFVDDPADWPYSSYHRDAP</sequence>